<dbReference type="STRING" id="1440053.GCA_000718095_05171"/>
<dbReference type="SUPFAM" id="SSF110857">
    <property type="entry name" value="Gamma-glutamyl cyclotransferase-like"/>
    <property type="match status" value="1"/>
</dbReference>
<dbReference type="RefSeq" id="WP_030354147.1">
    <property type="nucleotide sequence ID" value="NZ_AZSP01000343.1"/>
</dbReference>
<dbReference type="InterPro" id="IPR036568">
    <property type="entry name" value="GGCT-like_sf"/>
</dbReference>
<keyword evidence="3" id="KW-1185">Reference proteome</keyword>
<evidence type="ECO:0000313" key="2">
    <source>
        <dbReference type="EMBL" id="PVE05209.1"/>
    </source>
</evidence>
<dbReference type="Gene3D" id="3.10.490.10">
    <property type="entry name" value="Gamma-glutamyl cyclotransferase-like"/>
    <property type="match status" value="1"/>
</dbReference>
<dbReference type="CDD" id="cd06661">
    <property type="entry name" value="GGCT_like"/>
    <property type="match status" value="1"/>
</dbReference>
<dbReference type="InterPro" id="IPR009288">
    <property type="entry name" value="AIG2-like_dom"/>
</dbReference>
<organism evidence="2 3">
    <name type="scientific">Streptomyces scopuliridis RB72</name>
    <dbReference type="NCBI Taxonomy" id="1440053"/>
    <lineage>
        <taxon>Bacteria</taxon>
        <taxon>Bacillati</taxon>
        <taxon>Actinomycetota</taxon>
        <taxon>Actinomycetes</taxon>
        <taxon>Kitasatosporales</taxon>
        <taxon>Streptomycetaceae</taxon>
        <taxon>Streptomyces</taxon>
    </lineage>
</organism>
<reference evidence="2 3" key="1">
    <citation type="submission" date="2013-12" db="EMBL/GenBank/DDBJ databases">
        <title>Annotated genome of Streptomyces scopuliridis.</title>
        <authorList>
            <person name="Olson J.B."/>
        </authorList>
    </citation>
    <scope>NUCLEOTIDE SEQUENCE [LARGE SCALE GENOMIC DNA]</scope>
    <source>
        <strain evidence="2 3">RB72</strain>
    </source>
</reference>
<feature type="domain" description="Gamma-glutamylcyclotransferase AIG2-like" evidence="1">
    <location>
        <begin position="11"/>
        <end position="149"/>
    </location>
</feature>
<proteinExistence type="predicted"/>
<dbReference type="AlphaFoldDB" id="A0A2T7SQF6"/>
<dbReference type="OrthoDB" id="5070127at2"/>
<name>A0A2T7SQF6_9ACTN</name>
<dbReference type="Proteomes" id="UP000245992">
    <property type="component" value="Unassembled WGS sequence"/>
</dbReference>
<accession>A0A2T7SQF6</accession>
<evidence type="ECO:0000313" key="3">
    <source>
        <dbReference type="Proteomes" id="UP000245992"/>
    </source>
</evidence>
<protein>
    <recommendedName>
        <fullName evidence="1">Gamma-glutamylcyclotransferase AIG2-like domain-containing protein</fullName>
    </recommendedName>
</protein>
<dbReference type="EMBL" id="AZSP01000343">
    <property type="protein sequence ID" value="PVE05209.1"/>
    <property type="molecule type" value="Genomic_DNA"/>
</dbReference>
<dbReference type="Pfam" id="PF06094">
    <property type="entry name" value="GGACT"/>
    <property type="match status" value="1"/>
</dbReference>
<gene>
    <name evidence="2" type="ORF">Y717_02560</name>
</gene>
<evidence type="ECO:0000259" key="1">
    <source>
        <dbReference type="Pfam" id="PF06094"/>
    </source>
</evidence>
<dbReference type="InterPro" id="IPR013024">
    <property type="entry name" value="GGCT-like"/>
</dbReference>
<comment type="caution">
    <text evidence="2">The sequence shown here is derived from an EMBL/GenBank/DDBJ whole genome shotgun (WGS) entry which is preliminary data.</text>
</comment>
<sequence length="155" mass="16771">MRAGPEGGLPFFVYGTLRPGEHNHDLYLRGRVAEEEPARLTGALLYDGPGYPYAIEAAGTAAPGAVASGAVVGELVTAKREAYGELLAVLDELEEYEAPDDPRNLYVRVARDVLRADGTPARAWVYFAAPRVARALRARGRLIADGDWLAHVRGR</sequence>